<evidence type="ECO:0000313" key="3">
    <source>
        <dbReference type="Proteomes" id="UP000297703"/>
    </source>
</evidence>
<name>A0A4D9FA28_9SAUR</name>
<feature type="transmembrane region" description="Helical" evidence="1">
    <location>
        <begin position="33"/>
        <end position="51"/>
    </location>
</feature>
<keyword evidence="1" id="KW-1133">Transmembrane helix</keyword>
<dbReference type="AlphaFoldDB" id="A0A4D9FA28"/>
<reference evidence="2 3" key="2">
    <citation type="submission" date="2019-04" db="EMBL/GenBank/DDBJ databases">
        <title>The genome sequence of big-headed turtle.</title>
        <authorList>
            <person name="Gong S."/>
        </authorList>
    </citation>
    <scope>NUCLEOTIDE SEQUENCE [LARGE SCALE GENOMIC DNA]</scope>
    <source>
        <strain evidence="2">DO16091913</strain>
        <tissue evidence="2">Muscle</tissue>
    </source>
</reference>
<dbReference type="Proteomes" id="UP000297703">
    <property type="component" value="Unassembled WGS sequence"/>
</dbReference>
<proteinExistence type="predicted"/>
<gene>
    <name evidence="2" type="ORF">DR999_PMT02184</name>
</gene>
<evidence type="ECO:0000256" key="1">
    <source>
        <dbReference type="SAM" id="Phobius"/>
    </source>
</evidence>
<dbReference type="EMBL" id="QXTE01000011">
    <property type="protein sequence ID" value="TFK14374.1"/>
    <property type="molecule type" value="Genomic_DNA"/>
</dbReference>
<keyword evidence="3" id="KW-1185">Reference proteome</keyword>
<keyword evidence="1" id="KW-0812">Transmembrane</keyword>
<organism evidence="2 3">
    <name type="scientific">Platysternon megacephalum</name>
    <name type="common">big-headed turtle</name>
    <dbReference type="NCBI Taxonomy" id="55544"/>
    <lineage>
        <taxon>Eukaryota</taxon>
        <taxon>Metazoa</taxon>
        <taxon>Chordata</taxon>
        <taxon>Craniata</taxon>
        <taxon>Vertebrata</taxon>
        <taxon>Euteleostomi</taxon>
        <taxon>Archelosauria</taxon>
        <taxon>Testudinata</taxon>
        <taxon>Testudines</taxon>
        <taxon>Cryptodira</taxon>
        <taxon>Durocryptodira</taxon>
        <taxon>Testudinoidea</taxon>
        <taxon>Platysternidae</taxon>
        <taxon>Platysternon</taxon>
    </lineage>
</organism>
<sequence length="106" mass="12027">MRKWRQNEKIKYHAQNVRLTQVLEKWAQAKIDILLIIAHILIFNILVVMKLRNLLLCPKVKVINYGCDPRALRKSVGVCVSGMLHPGILNGQDQGLGESKAKGELE</sequence>
<reference evidence="2 3" key="1">
    <citation type="submission" date="2019-04" db="EMBL/GenBank/DDBJ databases">
        <title>Draft genome of the big-headed turtle Platysternon megacephalum.</title>
        <authorList>
            <person name="Gong S."/>
        </authorList>
    </citation>
    <scope>NUCLEOTIDE SEQUENCE [LARGE SCALE GENOMIC DNA]</scope>
    <source>
        <strain evidence="2">DO16091913</strain>
        <tissue evidence="2">Muscle</tissue>
    </source>
</reference>
<protein>
    <submittedName>
        <fullName evidence="2">Ran-specific GTPase-activating protein</fullName>
    </submittedName>
</protein>
<keyword evidence="1" id="KW-0472">Membrane</keyword>
<evidence type="ECO:0000313" key="2">
    <source>
        <dbReference type="EMBL" id="TFK14374.1"/>
    </source>
</evidence>
<accession>A0A4D9FA28</accession>
<comment type="caution">
    <text evidence="2">The sequence shown here is derived from an EMBL/GenBank/DDBJ whole genome shotgun (WGS) entry which is preliminary data.</text>
</comment>